<evidence type="ECO:0000313" key="3">
    <source>
        <dbReference type="EMBL" id="BCS29823.1"/>
    </source>
</evidence>
<dbReference type="GO" id="GO:0003697">
    <property type="term" value="F:single-stranded DNA binding"/>
    <property type="evidence" value="ECO:0007669"/>
    <property type="project" value="InterPro"/>
</dbReference>
<dbReference type="GeneID" id="64979820"/>
<reference evidence="3" key="2">
    <citation type="submission" date="2021-02" db="EMBL/GenBank/DDBJ databases">
        <title>Aspergillus puulaauensis MK2 genome sequence.</title>
        <authorList>
            <person name="Futagami T."/>
            <person name="Mori K."/>
            <person name="Kadooka C."/>
            <person name="Tanaka T."/>
        </authorList>
    </citation>
    <scope>NUCLEOTIDE SEQUENCE</scope>
    <source>
        <strain evidence="3">MK2</strain>
    </source>
</reference>
<organism evidence="3 4">
    <name type="scientific">Aspergillus puulaauensis</name>
    <dbReference type="NCBI Taxonomy" id="1220207"/>
    <lineage>
        <taxon>Eukaryota</taxon>
        <taxon>Fungi</taxon>
        <taxon>Dikarya</taxon>
        <taxon>Ascomycota</taxon>
        <taxon>Pezizomycotina</taxon>
        <taxon>Eurotiomycetes</taxon>
        <taxon>Eurotiomycetidae</taxon>
        <taxon>Eurotiales</taxon>
        <taxon>Aspergillaceae</taxon>
        <taxon>Aspergillus</taxon>
    </lineage>
</organism>
<gene>
    <name evidence="3" type="primary">RIM1</name>
    <name evidence="3" type="ORF">APUU_80126A</name>
</gene>
<dbReference type="Gene3D" id="2.40.50.140">
    <property type="entry name" value="Nucleic acid-binding proteins"/>
    <property type="match status" value="1"/>
</dbReference>
<dbReference type="EMBL" id="AP024450">
    <property type="protein sequence ID" value="BCS29823.1"/>
    <property type="molecule type" value="Genomic_DNA"/>
</dbReference>
<name>A0A7R7XZR1_9EURO</name>
<keyword evidence="1 2" id="KW-0238">DNA-binding</keyword>
<dbReference type="InterPro" id="IPR000424">
    <property type="entry name" value="Primosome_PriB/ssb"/>
</dbReference>
<dbReference type="CDD" id="cd04496">
    <property type="entry name" value="SSB_OBF"/>
    <property type="match status" value="1"/>
</dbReference>
<dbReference type="PROSITE" id="PS50935">
    <property type="entry name" value="SSB"/>
    <property type="match status" value="1"/>
</dbReference>
<reference evidence="3" key="1">
    <citation type="submission" date="2021-01" db="EMBL/GenBank/DDBJ databases">
        <authorList>
            <consortium name="Aspergillus puulaauensis MK2 genome sequencing consortium"/>
            <person name="Kazuki M."/>
            <person name="Futagami T."/>
        </authorList>
    </citation>
    <scope>NUCLEOTIDE SEQUENCE</scope>
    <source>
        <strain evidence="3">MK2</strain>
    </source>
</reference>
<keyword evidence="4" id="KW-1185">Reference proteome</keyword>
<proteinExistence type="predicted"/>
<dbReference type="OrthoDB" id="1078367at2759"/>
<dbReference type="Proteomes" id="UP000654913">
    <property type="component" value="Chromosome 8"/>
</dbReference>
<dbReference type="SUPFAM" id="SSF50249">
    <property type="entry name" value="Nucleic acid-binding proteins"/>
    <property type="match status" value="1"/>
</dbReference>
<evidence type="ECO:0000256" key="1">
    <source>
        <dbReference type="ARBA" id="ARBA00023125"/>
    </source>
</evidence>
<accession>A0A7R7XZR1</accession>
<protein>
    <submittedName>
        <fullName evidence="3">SsDNA-binding protein, mitochondrial</fullName>
    </submittedName>
</protein>
<dbReference type="AlphaFoldDB" id="A0A7R7XZR1"/>
<evidence type="ECO:0000256" key="2">
    <source>
        <dbReference type="PROSITE-ProRule" id="PRU00252"/>
    </source>
</evidence>
<dbReference type="Pfam" id="PF00436">
    <property type="entry name" value="SSB"/>
    <property type="match status" value="1"/>
</dbReference>
<dbReference type="InterPro" id="IPR012340">
    <property type="entry name" value="NA-bd_OB-fold"/>
</dbReference>
<sequence length="146" mass="15805">MSAFSSSSMRSFLRAAPRAATPARTFTTSPARSIARMNITGRLGVNPEVATLPNGQEFVRYSVGTNGGSRDSQTSWFRISAFVSDAQREFLLQVPKGSLVAVDATATHSKYTAADGKEQYALRLTQRSFEYLSRPHGAKADAGHSE</sequence>
<dbReference type="RefSeq" id="XP_041562009.1">
    <property type="nucleotide sequence ID" value="XM_041696372.1"/>
</dbReference>
<evidence type="ECO:0000313" key="4">
    <source>
        <dbReference type="Proteomes" id="UP000654913"/>
    </source>
</evidence>
<dbReference type="KEGG" id="apuu:APUU_80126A"/>